<feature type="non-terminal residue" evidence="2">
    <location>
        <position position="1"/>
    </location>
</feature>
<name>A0A699YQC4_HAELA</name>
<reference evidence="2 3" key="1">
    <citation type="submission" date="2020-02" db="EMBL/GenBank/DDBJ databases">
        <title>Draft genome sequence of Haematococcus lacustris strain NIES-144.</title>
        <authorList>
            <person name="Morimoto D."/>
            <person name="Nakagawa S."/>
            <person name="Yoshida T."/>
            <person name="Sawayama S."/>
        </authorList>
    </citation>
    <scope>NUCLEOTIDE SEQUENCE [LARGE SCALE GENOMIC DNA]</scope>
    <source>
        <strain evidence="2 3">NIES-144</strain>
    </source>
</reference>
<feature type="region of interest" description="Disordered" evidence="1">
    <location>
        <begin position="205"/>
        <end position="228"/>
    </location>
</feature>
<organism evidence="2 3">
    <name type="scientific">Haematococcus lacustris</name>
    <name type="common">Green alga</name>
    <name type="synonym">Haematococcus pluvialis</name>
    <dbReference type="NCBI Taxonomy" id="44745"/>
    <lineage>
        <taxon>Eukaryota</taxon>
        <taxon>Viridiplantae</taxon>
        <taxon>Chlorophyta</taxon>
        <taxon>core chlorophytes</taxon>
        <taxon>Chlorophyceae</taxon>
        <taxon>CS clade</taxon>
        <taxon>Chlamydomonadales</taxon>
        <taxon>Haematococcaceae</taxon>
        <taxon>Haematococcus</taxon>
    </lineage>
</organism>
<gene>
    <name evidence="2" type="ORF">HaLaN_07337</name>
</gene>
<dbReference type="AlphaFoldDB" id="A0A699YQC4"/>
<dbReference type="EMBL" id="BLLF01000435">
    <property type="protein sequence ID" value="GFH11781.1"/>
    <property type="molecule type" value="Genomic_DNA"/>
</dbReference>
<evidence type="ECO:0000256" key="1">
    <source>
        <dbReference type="SAM" id="MobiDB-lite"/>
    </source>
</evidence>
<sequence length="303" mass="31716">MMSWSGGWPWTAQAMSGPLRATGEGQQGRAVTFVTQLQDALLRCSQWPVELAAEGSPGQPLCLAPVWPGSCVAGTSGSYTNASNQTLSQLMLMSAASATQSIGQLPSSTCLASFSFVATGQLDAQPHQATPASALACPSEALSKQCTNPIFAPGAVERHVSTAIVPTPATSMSNSQPAKMSTYLSEVLTRAATSTLATLATLATSLHSSTSTSQRQAPADKPKGGAEGQVGQQGLLGLMAHHAAHQMATAAPWQPESGDMTQASDWQKLESEVRTRRNTGQYARILDRRMLFTLVVLDSISPT</sequence>
<proteinExistence type="predicted"/>
<accession>A0A699YQC4</accession>
<keyword evidence="3" id="KW-1185">Reference proteome</keyword>
<evidence type="ECO:0000313" key="2">
    <source>
        <dbReference type="EMBL" id="GFH11781.1"/>
    </source>
</evidence>
<comment type="caution">
    <text evidence="2">The sequence shown here is derived from an EMBL/GenBank/DDBJ whole genome shotgun (WGS) entry which is preliminary data.</text>
</comment>
<evidence type="ECO:0000313" key="3">
    <source>
        <dbReference type="Proteomes" id="UP000485058"/>
    </source>
</evidence>
<dbReference type="Proteomes" id="UP000485058">
    <property type="component" value="Unassembled WGS sequence"/>
</dbReference>
<protein>
    <submittedName>
        <fullName evidence="2">Uncharacterized protein</fullName>
    </submittedName>
</protein>